<proteinExistence type="predicted"/>
<dbReference type="EMBL" id="BKCP01004605">
    <property type="protein sequence ID" value="GER32454.1"/>
    <property type="molecule type" value="Genomic_DNA"/>
</dbReference>
<evidence type="ECO:0000313" key="2">
    <source>
        <dbReference type="Proteomes" id="UP000325081"/>
    </source>
</evidence>
<protein>
    <submittedName>
        <fullName evidence="1">Protein N-terminal asparagine amidohydrolasefamily protein</fullName>
    </submittedName>
</protein>
<sequence>MRFDTWKNKRLDCYDQNIPTKIPTPIKLKSRVIQYTLCRKKRNTNTGRKRLLGHRSALVSAWLIVEKGSPLCTQSNAFRGRRKLQKKSRIFASEIEGEIQREILGLAEDFKGERLTAKKSRWAC</sequence>
<organism evidence="1 2">
    <name type="scientific">Striga asiatica</name>
    <name type="common">Asiatic witchweed</name>
    <name type="synonym">Buchnera asiatica</name>
    <dbReference type="NCBI Taxonomy" id="4170"/>
    <lineage>
        <taxon>Eukaryota</taxon>
        <taxon>Viridiplantae</taxon>
        <taxon>Streptophyta</taxon>
        <taxon>Embryophyta</taxon>
        <taxon>Tracheophyta</taxon>
        <taxon>Spermatophyta</taxon>
        <taxon>Magnoliopsida</taxon>
        <taxon>eudicotyledons</taxon>
        <taxon>Gunneridae</taxon>
        <taxon>Pentapetalae</taxon>
        <taxon>asterids</taxon>
        <taxon>lamiids</taxon>
        <taxon>Lamiales</taxon>
        <taxon>Orobanchaceae</taxon>
        <taxon>Buchnereae</taxon>
        <taxon>Striga</taxon>
    </lineage>
</organism>
<gene>
    <name evidence="1" type="ORF">STAS_08523</name>
</gene>
<accession>A0A5A7PIB7</accession>
<dbReference type="AlphaFoldDB" id="A0A5A7PIB7"/>
<feature type="non-terminal residue" evidence="1">
    <location>
        <position position="124"/>
    </location>
</feature>
<keyword evidence="1" id="KW-0378">Hydrolase</keyword>
<name>A0A5A7PIB7_STRAF</name>
<comment type="caution">
    <text evidence="1">The sequence shown here is derived from an EMBL/GenBank/DDBJ whole genome shotgun (WGS) entry which is preliminary data.</text>
</comment>
<reference evidence="2" key="1">
    <citation type="journal article" date="2019" name="Curr. Biol.">
        <title>Genome Sequence of Striga asiatica Provides Insight into the Evolution of Plant Parasitism.</title>
        <authorList>
            <person name="Yoshida S."/>
            <person name="Kim S."/>
            <person name="Wafula E.K."/>
            <person name="Tanskanen J."/>
            <person name="Kim Y.M."/>
            <person name="Honaas L."/>
            <person name="Yang Z."/>
            <person name="Spallek T."/>
            <person name="Conn C.E."/>
            <person name="Ichihashi Y."/>
            <person name="Cheong K."/>
            <person name="Cui S."/>
            <person name="Der J.P."/>
            <person name="Gundlach H."/>
            <person name="Jiao Y."/>
            <person name="Hori C."/>
            <person name="Ishida J.K."/>
            <person name="Kasahara H."/>
            <person name="Kiba T."/>
            <person name="Kim M.S."/>
            <person name="Koo N."/>
            <person name="Laohavisit A."/>
            <person name="Lee Y.H."/>
            <person name="Lumba S."/>
            <person name="McCourt P."/>
            <person name="Mortimer J.C."/>
            <person name="Mutuku J.M."/>
            <person name="Nomura T."/>
            <person name="Sasaki-Sekimoto Y."/>
            <person name="Seto Y."/>
            <person name="Wang Y."/>
            <person name="Wakatake T."/>
            <person name="Sakakibara H."/>
            <person name="Demura T."/>
            <person name="Yamaguchi S."/>
            <person name="Yoneyama K."/>
            <person name="Manabe R.I."/>
            <person name="Nelson D.C."/>
            <person name="Schulman A.H."/>
            <person name="Timko M.P."/>
            <person name="dePamphilis C.W."/>
            <person name="Choi D."/>
            <person name="Shirasu K."/>
        </authorList>
    </citation>
    <scope>NUCLEOTIDE SEQUENCE [LARGE SCALE GENOMIC DNA]</scope>
    <source>
        <strain evidence="2">cv. UVA1</strain>
    </source>
</reference>
<keyword evidence="2" id="KW-1185">Reference proteome</keyword>
<dbReference type="GO" id="GO:0016787">
    <property type="term" value="F:hydrolase activity"/>
    <property type="evidence" value="ECO:0007669"/>
    <property type="project" value="UniProtKB-KW"/>
</dbReference>
<dbReference type="Proteomes" id="UP000325081">
    <property type="component" value="Unassembled WGS sequence"/>
</dbReference>
<evidence type="ECO:0000313" key="1">
    <source>
        <dbReference type="EMBL" id="GER32454.1"/>
    </source>
</evidence>